<keyword evidence="2" id="KW-0560">Oxidoreductase</keyword>
<evidence type="ECO:0000256" key="1">
    <source>
        <dbReference type="SAM" id="SignalP"/>
    </source>
</evidence>
<keyword evidence="2" id="KW-0575">Peroxidase</keyword>
<protein>
    <submittedName>
        <fullName evidence="2">Vanadium-dependent haloperoxidase</fullName>
        <ecNumber evidence="2">1.11.1.-</ecNumber>
    </submittedName>
</protein>
<keyword evidence="1" id="KW-0732">Signal</keyword>
<dbReference type="Proteomes" id="UP001602245">
    <property type="component" value="Unassembled WGS sequence"/>
</dbReference>
<feature type="chain" id="PRO_5045537696" evidence="1">
    <location>
        <begin position="27"/>
        <end position="422"/>
    </location>
</feature>
<dbReference type="PANTHER" id="PTHR34599:SF1">
    <property type="entry name" value="PHOSPHATIDIC ACID PHOSPHATASE TYPE 2_HALOPEROXIDASE DOMAIN-CONTAINING PROTEIN"/>
    <property type="match status" value="1"/>
</dbReference>
<keyword evidence="3" id="KW-1185">Reference proteome</keyword>
<name>A0ABW6WLL8_9ACTN</name>
<gene>
    <name evidence="2" type="ORF">ACFY35_32135</name>
</gene>
<feature type="signal peptide" evidence="1">
    <location>
        <begin position="1"/>
        <end position="26"/>
    </location>
</feature>
<dbReference type="CDD" id="cd03398">
    <property type="entry name" value="PAP2_haloperoxidase"/>
    <property type="match status" value="1"/>
</dbReference>
<dbReference type="EMBL" id="JBIAZU010000006">
    <property type="protein sequence ID" value="MFF5294110.1"/>
    <property type="molecule type" value="Genomic_DNA"/>
</dbReference>
<evidence type="ECO:0000313" key="2">
    <source>
        <dbReference type="EMBL" id="MFF5294110.1"/>
    </source>
</evidence>
<dbReference type="SUPFAM" id="SSF48317">
    <property type="entry name" value="Acid phosphatase/Vanadium-dependent haloperoxidase"/>
    <property type="match status" value="1"/>
</dbReference>
<proteinExistence type="predicted"/>
<dbReference type="RefSeq" id="WP_040432549.1">
    <property type="nucleotide sequence ID" value="NZ_JBIAZU010000006.1"/>
</dbReference>
<dbReference type="EC" id="1.11.1.-" evidence="2"/>
<accession>A0ABW6WLL8</accession>
<dbReference type="InterPro" id="IPR052559">
    <property type="entry name" value="V-haloperoxidase"/>
</dbReference>
<reference evidence="2 3" key="1">
    <citation type="submission" date="2024-10" db="EMBL/GenBank/DDBJ databases">
        <title>The Natural Products Discovery Center: Release of the First 8490 Sequenced Strains for Exploring Actinobacteria Biosynthetic Diversity.</title>
        <authorList>
            <person name="Kalkreuter E."/>
            <person name="Kautsar S.A."/>
            <person name="Yang D."/>
            <person name="Bader C.D."/>
            <person name="Teijaro C.N."/>
            <person name="Fluegel L."/>
            <person name="Davis C.M."/>
            <person name="Simpson J.R."/>
            <person name="Lauterbach L."/>
            <person name="Steele A.D."/>
            <person name="Gui C."/>
            <person name="Meng S."/>
            <person name="Li G."/>
            <person name="Viehrig K."/>
            <person name="Ye F."/>
            <person name="Su P."/>
            <person name="Kiefer A.F."/>
            <person name="Nichols A."/>
            <person name="Cepeda A.J."/>
            <person name="Yan W."/>
            <person name="Fan B."/>
            <person name="Jiang Y."/>
            <person name="Adhikari A."/>
            <person name="Zheng C.-J."/>
            <person name="Schuster L."/>
            <person name="Cowan T.M."/>
            <person name="Smanski M.J."/>
            <person name="Chevrette M.G."/>
            <person name="De Carvalho L.P.S."/>
            <person name="Shen B."/>
        </authorList>
    </citation>
    <scope>NUCLEOTIDE SEQUENCE [LARGE SCALE GENOMIC DNA]</scope>
    <source>
        <strain evidence="2 3">NPDC000087</strain>
    </source>
</reference>
<dbReference type="Gene3D" id="1.10.606.20">
    <property type="match status" value="1"/>
</dbReference>
<comment type="caution">
    <text evidence="2">The sequence shown here is derived from an EMBL/GenBank/DDBJ whole genome shotgun (WGS) entry which is preliminary data.</text>
</comment>
<evidence type="ECO:0000313" key="3">
    <source>
        <dbReference type="Proteomes" id="UP001602245"/>
    </source>
</evidence>
<dbReference type="GO" id="GO:0004601">
    <property type="term" value="F:peroxidase activity"/>
    <property type="evidence" value="ECO:0007669"/>
    <property type="project" value="UniProtKB-KW"/>
</dbReference>
<dbReference type="PANTHER" id="PTHR34599">
    <property type="entry name" value="PEROXIDASE-RELATED"/>
    <property type="match status" value="1"/>
</dbReference>
<sequence>MGTVRRIAGAAVAVALVPVFAGTAEASSPSETASVISDWNAVASATLLGDTGKAPQEIFIYLAFTHAAMYDAVVGIHPRYEPYRRHARAPRHASATAAAAAAGHKVLETYSPYAQAALDDALAGSLAEVPDGAAKTAGIAYGERVAQDLIDLRAHDGRYAPVQYTRAPAPGVWRPTPPAFAPMAVPWLGGVTPLLIRGVAQFAPPTPPKLTSRRYTRDFAEVKALGSATSTTRTAEQTATALFFSGNVGVQVNTALRDQAAVRGLDIVDAARMFAAVNMTTLDALIVTWQTKLDRAYWRPITAIQLATTDGNPATTADPAWTPLLTTPNYPDYVSGYNAVIAASSRALENVVGPRLNLTLISTAVPGTTRHYDNGAALRADVVNARIWLGIHFRTADTEARTLGLDVADWSSHHYFRPTSHR</sequence>
<dbReference type="InterPro" id="IPR036938">
    <property type="entry name" value="PAP2/HPO_sf"/>
</dbReference>
<organism evidence="2 3">
    <name type="scientific">Paractinoplanes globisporus</name>
    <dbReference type="NCBI Taxonomy" id="113565"/>
    <lineage>
        <taxon>Bacteria</taxon>
        <taxon>Bacillati</taxon>
        <taxon>Actinomycetota</taxon>
        <taxon>Actinomycetes</taxon>
        <taxon>Micromonosporales</taxon>
        <taxon>Micromonosporaceae</taxon>
        <taxon>Paractinoplanes</taxon>
    </lineage>
</organism>